<sequence length="1189" mass="130050">MLRYMLLLIMSFVILNSKSQEVTHIHSVHYSFIENKGQWGEEVLFQKKINGGNMWIEQGRVLFQLQDYSKLQAAHFSNSKFSDELTFREQLVELKFKNALNVSQIETKGKTNHYYNYFLGNNKANWASDVRGYNEFTMKNLYAGVDLRFLEQENEIKYEFILSPNADPNKIQLEYGNHTDLKIDRKGNLIIKTELGEIIEKKPYTYQIVNGKIVEVSCAFQLNDNVVTFELGEYNPRVKLIIDPTLVFATYNAAISDNFGMTATYGYDGSAFTGGTIYGNSHPMPDPNVFDPNSNMTVVNVNIVTTDAFIVKYNEDGSTMQWATFYGGGDNSKGTDVPHSLICDQDNNVYVFGSTSSLDFPTQNAIQSSFAGGTPFTVTYNGINYGAEGTDIYVSKFSANGHNLLGSTYLGGSENDGINYIVSAGNYGVASAYDSLTMNYGDQFRGEIMLDSVNNILVGSATRSADFPTLNPFQPALGGQQDGVIFKLKNDFSSLLFSSFYGGSEADAIYSTKIDSSQNIVFAGGTASNDLDITTGAYQSTNLGGVAEGFIGKLSTDGLSLMHSTYIGTSDYDQVFFVEIDRLDNVFVLGQSNGGLFPVNNANFSNPGSSQFIAKLDPSLGSISGSTVFGSGSPIFDLSPSAFLVDICGNMYVSGWGGSVLQGAPQMTGMAVTPNAFQSNPQSGYDFYLMVVERDFNSLLYGTYLGSRSSSEHVDGGTSRFDKNGVVYQGVCGGCGGFSDFPTTPGAWSNQNLANNCNALTFKFDFNLIPNAEFTTDNTIGCSPFTVNFENFSSDSDRYIWDFGNGNLDSTTYEPQVTYTTPGSYEVMLTVTDSICLITDTAFITIEVYPELELESIADISLCEPQVITLTADANGTANTFIWSSDANFSDTLNNSIADSTVTINTPTEGYYYISVANNGCEVIDSVAVNFTSASLELTGETNLCLNDETTISAMSNNPLISYTNFDWSPDSVIVSGDGTSTVVVRPTSTQYLYVYATASNGCNFLDSILISVSDIDETSVIATASESSVPVGGEVELSAEPSGYNYTWIPDESIEQPYSQETTTTIYESTDFLVFVSDGICTKSASVSVKAYPYVCDEPFIFVPNAFSPNGDGKNDVLRLRSAVVADVIFRIYDRWGELVYETNTMHGGWDGTFRGKRLDPDVYDYYLEGHCIDGQEFLKKGNITLIR</sequence>
<feature type="domain" description="PKD" evidence="1">
    <location>
        <begin position="799"/>
        <end position="848"/>
    </location>
</feature>
<dbReference type="AlphaFoldDB" id="A0A2I0R1E1"/>
<dbReference type="OrthoDB" id="1652165at2"/>
<dbReference type="SUPFAM" id="SSF49299">
    <property type="entry name" value="PKD domain"/>
    <property type="match status" value="1"/>
</dbReference>
<comment type="caution">
    <text evidence="2">The sequence shown here is derived from an EMBL/GenBank/DDBJ whole genome shotgun (WGS) entry which is preliminary data.</text>
</comment>
<accession>A0A2I0R1E1</accession>
<dbReference type="Pfam" id="PF18911">
    <property type="entry name" value="PKD_4"/>
    <property type="match status" value="1"/>
</dbReference>
<dbReference type="NCBIfam" id="TIGR04131">
    <property type="entry name" value="Bac_Flav_CTERM"/>
    <property type="match status" value="1"/>
</dbReference>
<organism evidence="2 3">
    <name type="scientific">Brumimicrobium salinarum</name>
    <dbReference type="NCBI Taxonomy" id="2058658"/>
    <lineage>
        <taxon>Bacteria</taxon>
        <taxon>Pseudomonadati</taxon>
        <taxon>Bacteroidota</taxon>
        <taxon>Flavobacteriia</taxon>
        <taxon>Flavobacteriales</taxon>
        <taxon>Crocinitomicaceae</taxon>
        <taxon>Brumimicrobium</taxon>
    </lineage>
</organism>
<evidence type="ECO:0000313" key="2">
    <source>
        <dbReference type="EMBL" id="PKR80389.1"/>
    </source>
</evidence>
<dbReference type="Proteomes" id="UP000236654">
    <property type="component" value="Unassembled WGS sequence"/>
</dbReference>
<protein>
    <recommendedName>
        <fullName evidence="1">PKD domain-containing protein</fullName>
    </recommendedName>
</protein>
<dbReference type="CDD" id="cd00146">
    <property type="entry name" value="PKD"/>
    <property type="match status" value="1"/>
</dbReference>
<dbReference type="PANTHER" id="PTHR35580:SF1">
    <property type="entry name" value="PHYTASE-LIKE DOMAIN-CONTAINING PROTEIN"/>
    <property type="match status" value="1"/>
</dbReference>
<evidence type="ECO:0000259" key="1">
    <source>
        <dbReference type="PROSITE" id="PS50093"/>
    </source>
</evidence>
<dbReference type="PANTHER" id="PTHR35580">
    <property type="entry name" value="CELL SURFACE GLYCOPROTEIN (S-LAYER PROTEIN)-LIKE PROTEIN"/>
    <property type="match status" value="1"/>
</dbReference>
<proteinExistence type="predicted"/>
<dbReference type="Pfam" id="PF13585">
    <property type="entry name" value="CHU_C"/>
    <property type="match status" value="1"/>
</dbReference>
<dbReference type="Gene3D" id="2.60.40.10">
    <property type="entry name" value="Immunoglobulins"/>
    <property type="match status" value="1"/>
</dbReference>
<dbReference type="InterPro" id="IPR052918">
    <property type="entry name" value="Motility_Chemotaxis_Reg"/>
</dbReference>
<dbReference type="PROSITE" id="PS50093">
    <property type="entry name" value="PKD"/>
    <property type="match status" value="1"/>
</dbReference>
<dbReference type="InterPro" id="IPR026341">
    <property type="entry name" value="T9SS_type_B"/>
</dbReference>
<dbReference type="InterPro" id="IPR000601">
    <property type="entry name" value="PKD_dom"/>
</dbReference>
<dbReference type="EMBL" id="PJNI01000010">
    <property type="protein sequence ID" value="PKR80389.1"/>
    <property type="molecule type" value="Genomic_DNA"/>
</dbReference>
<dbReference type="Pfam" id="PF25778">
    <property type="entry name" value="DUF7948"/>
    <property type="match status" value="1"/>
</dbReference>
<dbReference type="SMART" id="SM00089">
    <property type="entry name" value="PKD"/>
    <property type="match status" value="1"/>
</dbReference>
<name>A0A2I0R1E1_9FLAO</name>
<gene>
    <name evidence="2" type="ORF">CW751_09965</name>
</gene>
<dbReference type="InterPro" id="IPR013783">
    <property type="entry name" value="Ig-like_fold"/>
</dbReference>
<dbReference type="InterPro" id="IPR057708">
    <property type="entry name" value="DUF7948"/>
</dbReference>
<dbReference type="InterPro" id="IPR022409">
    <property type="entry name" value="PKD/Chitinase_dom"/>
</dbReference>
<keyword evidence="3" id="KW-1185">Reference proteome</keyword>
<evidence type="ECO:0000313" key="3">
    <source>
        <dbReference type="Proteomes" id="UP000236654"/>
    </source>
</evidence>
<dbReference type="InterPro" id="IPR035986">
    <property type="entry name" value="PKD_dom_sf"/>
</dbReference>
<reference evidence="2 3" key="1">
    <citation type="submission" date="2017-12" db="EMBL/GenBank/DDBJ databases">
        <title>The draft genome sequence of Brumimicrobium saltpan LHR20.</title>
        <authorList>
            <person name="Do Z.-J."/>
            <person name="Luo H.-R."/>
        </authorList>
    </citation>
    <scope>NUCLEOTIDE SEQUENCE [LARGE SCALE GENOMIC DNA]</scope>
    <source>
        <strain evidence="2 3">LHR20</strain>
    </source>
</reference>